<evidence type="ECO:0000256" key="3">
    <source>
        <dbReference type="PIRSR" id="PIRSR603542-2"/>
    </source>
</evidence>
<feature type="binding site" evidence="3">
    <location>
        <position position="121"/>
    </location>
    <ligand>
        <name>Mg(2+)</name>
        <dbReference type="ChEBI" id="CHEBI:18420"/>
    </ligand>
</feature>
<dbReference type="Proteomes" id="UP000195755">
    <property type="component" value="Chromosome"/>
</dbReference>
<feature type="binding site" evidence="2">
    <location>
        <position position="166"/>
    </location>
    <ligand>
        <name>CoA</name>
        <dbReference type="ChEBI" id="CHEBI:57287"/>
    </ligand>
</feature>
<protein>
    <recommendedName>
        <fullName evidence="9">4'-phosphopantetheinyl transferase</fullName>
    </recommendedName>
</protein>
<reference evidence="7 8" key="1">
    <citation type="submission" date="2017-06" db="EMBL/GenBank/DDBJ databases">
        <title>Streptomyces albireticuli Genome sequencing and assembly.</title>
        <authorList>
            <person name="Wang Y."/>
            <person name="Du B."/>
            <person name="Ding Y."/>
            <person name="Liu H."/>
            <person name="Hou Q."/>
            <person name="Liu K."/>
            <person name="Yao L."/>
            <person name="Wang C."/>
        </authorList>
    </citation>
    <scope>NUCLEOTIDE SEQUENCE [LARGE SCALE GENOMIC DNA]</scope>
    <source>
        <strain evidence="7 8">MDJK11</strain>
    </source>
</reference>
<comment type="cofactor">
    <cofactor evidence="3">
        <name>Mg(2+)</name>
        <dbReference type="ChEBI" id="CHEBI:18420"/>
    </cofactor>
</comment>
<dbReference type="SUPFAM" id="SSF56214">
    <property type="entry name" value="4'-phosphopantetheinyl transferase"/>
    <property type="match status" value="1"/>
</dbReference>
<sequence length="226" mass="23812">MRRPPRPARPHHAPAPAGQGTIGVLRWTGGDGDGGAEAGLHPAERDLLTGRSPGRRRDFTAGRHAAAEALRLLGRPGPVLRDGRRPRFPAGVRGSISHCEGAVAVCLATVREDVLGVGVDIERVGRLGASAARLVCTERERARLRPGPGGGARLTAVFSAKEAFYKAFSALEPAREPTFHEVEVAFLEDGRLAFATADGLLPRGTTATGRIGTVGPYVRTSVLLRA</sequence>
<feature type="region of interest" description="Disordered" evidence="4">
    <location>
        <begin position="1"/>
        <end position="57"/>
    </location>
</feature>
<dbReference type="Gene3D" id="3.90.470.20">
    <property type="entry name" value="4'-phosphopantetheinyl transferase domain"/>
    <property type="match status" value="1"/>
</dbReference>
<dbReference type="InterPro" id="IPR037143">
    <property type="entry name" value="4-PPantetheinyl_Trfase_dom_sf"/>
</dbReference>
<feature type="binding site" evidence="3">
    <location>
        <position position="120"/>
    </location>
    <ligand>
        <name>Mg(2+)</name>
        <dbReference type="ChEBI" id="CHEBI:18420"/>
    </ligand>
</feature>
<feature type="binding site" evidence="2">
    <location>
        <position position="162"/>
    </location>
    <ligand>
        <name>CoA</name>
        <dbReference type="ChEBI" id="CHEBI:57287"/>
    </ligand>
</feature>
<dbReference type="KEGG" id="salj:SMD11_3326"/>
<dbReference type="Pfam" id="PF17837">
    <property type="entry name" value="4PPT_N"/>
    <property type="match status" value="1"/>
</dbReference>
<evidence type="ECO:0000313" key="7">
    <source>
        <dbReference type="EMBL" id="ARZ68962.1"/>
    </source>
</evidence>
<dbReference type="GO" id="GO:0005886">
    <property type="term" value="C:plasma membrane"/>
    <property type="evidence" value="ECO:0007669"/>
    <property type="project" value="TreeGrafter"/>
</dbReference>
<evidence type="ECO:0008006" key="9">
    <source>
        <dbReference type="Google" id="ProtNLM"/>
    </source>
</evidence>
<keyword evidence="3" id="KW-0460">Magnesium</keyword>
<keyword evidence="1" id="KW-0808">Transferase</keyword>
<proteinExistence type="predicted"/>
<dbReference type="GO" id="GO:0009239">
    <property type="term" value="P:enterobactin biosynthetic process"/>
    <property type="evidence" value="ECO:0007669"/>
    <property type="project" value="InterPro"/>
</dbReference>
<keyword evidence="3" id="KW-0479">Metal-binding</keyword>
<dbReference type="GO" id="GO:0008897">
    <property type="term" value="F:holo-[acyl-carrier-protein] synthase activity"/>
    <property type="evidence" value="ECO:0007669"/>
    <property type="project" value="InterPro"/>
</dbReference>
<dbReference type="InterPro" id="IPR008278">
    <property type="entry name" value="4-PPantetheinyl_Trfase_dom"/>
</dbReference>
<evidence type="ECO:0000256" key="2">
    <source>
        <dbReference type="PIRSR" id="PIRSR603542-1"/>
    </source>
</evidence>
<feature type="binding site" evidence="2">
    <location>
        <begin position="97"/>
        <end position="98"/>
    </location>
    <ligand>
        <name>CoA</name>
        <dbReference type="ChEBI" id="CHEBI:57287"/>
    </ligand>
</feature>
<gene>
    <name evidence="7" type="ORF">SMD11_3326</name>
</gene>
<dbReference type="PRINTS" id="PR01399">
    <property type="entry name" value="ENTSNTHTASED"/>
</dbReference>
<dbReference type="GO" id="GO:0000287">
    <property type="term" value="F:magnesium ion binding"/>
    <property type="evidence" value="ECO:0007669"/>
    <property type="project" value="InterPro"/>
</dbReference>
<feature type="binding site" evidence="2">
    <location>
        <position position="55"/>
    </location>
    <ligand>
        <name>CoA</name>
        <dbReference type="ChEBI" id="CHEBI:57287"/>
    </ligand>
</feature>
<dbReference type="OrthoDB" id="4325534at2"/>
<dbReference type="Pfam" id="PF01648">
    <property type="entry name" value="ACPS"/>
    <property type="match status" value="1"/>
</dbReference>
<accession>A0A1Z2L3S6</accession>
<organism evidence="7 8">
    <name type="scientific">Streptomyces albireticuli</name>
    <dbReference type="NCBI Taxonomy" id="1940"/>
    <lineage>
        <taxon>Bacteria</taxon>
        <taxon>Bacillati</taxon>
        <taxon>Actinomycetota</taxon>
        <taxon>Actinomycetes</taxon>
        <taxon>Kitasatosporales</taxon>
        <taxon>Streptomycetaceae</taxon>
        <taxon>Streptomyces</taxon>
    </lineage>
</organism>
<feature type="binding site" evidence="2">
    <location>
        <position position="63"/>
    </location>
    <ligand>
        <name>CoA</name>
        <dbReference type="ChEBI" id="CHEBI:57287"/>
    </ligand>
</feature>
<dbReference type="EMBL" id="CP021744">
    <property type="protein sequence ID" value="ARZ68962.1"/>
    <property type="molecule type" value="Genomic_DNA"/>
</dbReference>
<evidence type="ECO:0000259" key="5">
    <source>
        <dbReference type="Pfam" id="PF01648"/>
    </source>
</evidence>
<dbReference type="PANTHER" id="PTHR38096:SF1">
    <property type="entry name" value="ENTEROBACTIN SYNTHASE COMPONENT D"/>
    <property type="match status" value="1"/>
</dbReference>
<dbReference type="AlphaFoldDB" id="A0A1Z2L3S6"/>
<feature type="domain" description="4'-phosphopantetheinyl transferase N-terminal" evidence="6">
    <location>
        <begin position="45"/>
        <end position="106"/>
    </location>
</feature>
<evidence type="ECO:0000256" key="1">
    <source>
        <dbReference type="ARBA" id="ARBA00022679"/>
    </source>
</evidence>
<dbReference type="InterPro" id="IPR003542">
    <property type="entry name" value="Enbac_synth_compD-like"/>
</dbReference>
<dbReference type="RefSeq" id="WP_087927153.1">
    <property type="nucleotide sequence ID" value="NZ_CP021744.1"/>
</dbReference>
<feature type="binding site" evidence="3">
    <location>
        <position position="122"/>
    </location>
    <ligand>
        <name>Mg(2+)</name>
        <dbReference type="ChEBI" id="CHEBI:18420"/>
    </ligand>
</feature>
<evidence type="ECO:0000313" key="8">
    <source>
        <dbReference type="Proteomes" id="UP000195755"/>
    </source>
</evidence>
<name>A0A1Z2L3S6_9ACTN</name>
<dbReference type="InterPro" id="IPR041354">
    <property type="entry name" value="4PPT_N"/>
</dbReference>
<dbReference type="GO" id="GO:0009366">
    <property type="term" value="C:enterobactin synthetase complex"/>
    <property type="evidence" value="ECO:0007669"/>
    <property type="project" value="InterPro"/>
</dbReference>
<feature type="binding site" evidence="2">
    <location>
        <position position="120"/>
    </location>
    <ligand>
        <name>CoA</name>
        <dbReference type="ChEBI" id="CHEBI:57287"/>
    </ligand>
</feature>
<dbReference type="PANTHER" id="PTHR38096">
    <property type="entry name" value="ENTEROBACTIN SYNTHASE COMPONENT D"/>
    <property type="match status" value="1"/>
</dbReference>
<feature type="domain" description="4'-phosphopantetheinyl transferase" evidence="5">
    <location>
        <begin position="116"/>
        <end position="195"/>
    </location>
</feature>
<evidence type="ECO:0000259" key="6">
    <source>
        <dbReference type="Pfam" id="PF17837"/>
    </source>
</evidence>
<feature type="compositionally biased region" description="Basic residues" evidence="4">
    <location>
        <begin position="1"/>
        <end position="12"/>
    </location>
</feature>
<evidence type="ECO:0000256" key="4">
    <source>
        <dbReference type="SAM" id="MobiDB-lite"/>
    </source>
</evidence>